<accession>A0A9P3H1A9</accession>
<evidence type="ECO:0000259" key="1">
    <source>
        <dbReference type="Pfam" id="PF02589"/>
    </source>
</evidence>
<name>A0A9P3H1A9_9FUNG</name>
<dbReference type="EMBL" id="BQFW01000001">
    <property type="protein sequence ID" value="GJJ68209.1"/>
    <property type="molecule type" value="Genomic_DNA"/>
</dbReference>
<evidence type="ECO:0000313" key="3">
    <source>
        <dbReference type="Proteomes" id="UP000827284"/>
    </source>
</evidence>
<evidence type="ECO:0000313" key="2">
    <source>
        <dbReference type="EMBL" id="GJJ68209.1"/>
    </source>
</evidence>
<dbReference type="OrthoDB" id="15060at2759"/>
<reference evidence="2" key="1">
    <citation type="submission" date="2021-11" db="EMBL/GenBank/DDBJ databases">
        <authorList>
            <person name="Herlambang A."/>
            <person name="Guo Y."/>
            <person name="Takashima Y."/>
            <person name="Nishizawa T."/>
        </authorList>
    </citation>
    <scope>NUCLEOTIDE SEQUENCE</scope>
    <source>
        <strain evidence="2">E1425</strain>
    </source>
</reference>
<proteinExistence type="predicted"/>
<dbReference type="PANTHER" id="PTHR36179">
    <property type="entry name" value="LUD_DOM DOMAIN-CONTAINING PROTEIN"/>
    <property type="match status" value="1"/>
</dbReference>
<keyword evidence="3" id="KW-1185">Reference proteome</keyword>
<dbReference type="PANTHER" id="PTHR36179:SF2">
    <property type="entry name" value="LUD DOMAIN-CONTAINING PROTEIN"/>
    <property type="match status" value="1"/>
</dbReference>
<organism evidence="2 3">
    <name type="scientific">Entomortierella parvispora</name>
    <dbReference type="NCBI Taxonomy" id="205924"/>
    <lineage>
        <taxon>Eukaryota</taxon>
        <taxon>Fungi</taxon>
        <taxon>Fungi incertae sedis</taxon>
        <taxon>Mucoromycota</taxon>
        <taxon>Mortierellomycotina</taxon>
        <taxon>Mortierellomycetes</taxon>
        <taxon>Mortierellales</taxon>
        <taxon>Mortierellaceae</taxon>
        <taxon>Entomortierella</taxon>
    </lineage>
</organism>
<comment type="caution">
    <text evidence="2">The sequence shown here is derived from an EMBL/GenBank/DDBJ whole genome shotgun (WGS) entry which is preliminary data.</text>
</comment>
<protein>
    <recommendedName>
        <fullName evidence="1">LUD domain-containing protein</fullName>
    </recommendedName>
</protein>
<gene>
    <name evidence="2" type="ORF">EMPS_00555</name>
</gene>
<dbReference type="AlphaFoldDB" id="A0A9P3H1A9"/>
<dbReference type="Proteomes" id="UP000827284">
    <property type="component" value="Unassembled WGS sequence"/>
</dbReference>
<sequence length="296" mass="30861">MPSVIKSIKKFFKSDSKSKKTAAAAAPAPAAAKPAPVKTAAAAAAAPVATAAPVLEAVEVAAPAHPENTNTNHTFEALVKADAQLAVLADHKYTKTASAERVAAAKAGLEANGFKVHVVNGKGEAFETLKSLIPAGVSVNNAHSTTLEEIGFITYLKGETAWNNVHATILAEKDMGKQAELRRTIGSTVDYYLTSMSAVTEDGKLAHADLSGSKVGGVAFGAANVIVVVGTNKIVKDEDEAWTRTNEFALAAESARARDAYGVPASAIVNYEVIRKANPFNPNRIQVLLINDALGF</sequence>
<feature type="domain" description="LUD" evidence="1">
    <location>
        <begin position="105"/>
        <end position="290"/>
    </location>
</feature>
<dbReference type="Pfam" id="PF02589">
    <property type="entry name" value="LUD_dom"/>
    <property type="match status" value="1"/>
</dbReference>
<reference evidence="2" key="2">
    <citation type="journal article" date="2022" name="Microbiol. Resour. Announc.">
        <title>Whole-Genome Sequence of Entomortierella parvispora E1425, a Mucoromycotan Fungus Associated with Burkholderiaceae-Related Endosymbiotic Bacteria.</title>
        <authorList>
            <person name="Herlambang A."/>
            <person name="Guo Y."/>
            <person name="Takashima Y."/>
            <person name="Narisawa K."/>
            <person name="Ohta H."/>
            <person name="Nishizawa T."/>
        </authorList>
    </citation>
    <scope>NUCLEOTIDE SEQUENCE</scope>
    <source>
        <strain evidence="2">E1425</strain>
    </source>
</reference>
<dbReference type="InterPro" id="IPR003741">
    <property type="entry name" value="LUD_dom"/>
</dbReference>